<dbReference type="PANTHER" id="PTHR30290">
    <property type="entry name" value="PERIPLASMIC BINDING COMPONENT OF ABC TRANSPORTER"/>
    <property type="match status" value="1"/>
</dbReference>
<dbReference type="RefSeq" id="WP_203927415.1">
    <property type="nucleotide sequence ID" value="NZ_BOPH01000026.1"/>
</dbReference>
<dbReference type="Gene3D" id="3.10.105.10">
    <property type="entry name" value="Dipeptide-binding Protein, Domain 3"/>
    <property type="match status" value="1"/>
</dbReference>
<accession>A0A8J4E9N6</accession>
<dbReference type="GO" id="GO:0015833">
    <property type="term" value="P:peptide transport"/>
    <property type="evidence" value="ECO:0007669"/>
    <property type="project" value="TreeGrafter"/>
</dbReference>
<dbReference type="Gene3D" id="3.90.76.10">
    <property type="entry name" value="Dipeptide-binding Protein, Domain 1"/>
    <property type="match status" value="1"/>
</dbReference>
<evidence type="ECO:0000313" key="4">
    <source>
        <dbReference type="Proteomes" id="UP000635606"/>
    </source>
</evidence>
<evidence type="ECO:0000313" key="3">
    <source>
        <dbReference type="EMBL" id="GIJ67450.1"/>
    </source>
</evidence>
<dbReference type="Pfam" id="PF00496">
    <property type="entry name" value="SBP_bac_5"/>
    <property type="match status" value="1"/>
</dbReference>
<sequence>MSDHPTRRQVIKGAAAVGAAVAGASALAACGDDSGETLTERQQTLFIAGFQWGPPPNWNPLSPTAAWTTAGDQMQLVYETLFAFDLLDSSLKPALATKLTETDATTFEVALQPDAKWHDGKPVVADDVVYTFELAKRIKTVHWSSAWEYLASVEKKDDKTVVFKLSPERTNPGMTKTNLCKTYVLPSHLWKDYESKNPNIIEFLNDKPVGSGPYKLDSYNAQQLVFVRDDNYWGKGVRGKLPAPKKIVHPIFKDNAAGNLAFERGEVDIMQQFTPEIWKMWQEKKLPVKTWFTDTPYHLPGGMPMLTINTTKPGLNNGKLRRALAHAIDYARIAETAMSRYSVPANASLILPSDAEKKFWDEGAIKGADGWKYDVSKAQQILEQELGAKKGGDGIYTLGDGTRLGPWTVQTPNGWTDWQAAVNIVVENFKALGLDVKVNFPEANTVTPAVQNGNYDMALFYIGASTDPSTPWARYRDVLDIRGTNPIGQSSFYNYGRYSNDRVAALLDTAAKATGDAQVAPIKELDKIYRSEPPMIPLMYRPLDFYEAIETVWTGFPDAKNPKAPPTFRGAGIQWLYEISPK</sequence>
<name>A0A8J4E9N6_9ACTN</name>
<dbReference type="SUPFAM" id="SSF53850">
    <property type="entry name" value="Periplasmic binding protein-like II"/>
    <property type="match status" value="1"/>
</dbReference>
<dbReference type="InterPro" id="IPR006311">
    <property type="entry name" value="TAT_signal"/>
</dbReference>
<dbReference type="CDD" id="cd08509">
    <property type="entry name" value="PBP2_TmCBP_oligosaccharides_like"/>
    <property type="match status" value="1"/>
</dbReference>
<dbReference type="InterPro" id="IPR039424">
    <property type="entry name" value="SBP_5"/>
</dbReference>
<dbReference type="EMBL" id="BOPH01000026">
    <property type="protein sequence ID" value="GIJ67450.1"/>
    <property type="molecule type" value="Genomic_DNA"/>
</dbReference>
<gene>
    <name evidence="3" type="ORF">Voc01_023670</name>
</gene>
<feature type="domain" description="Solute-binding protein family 5" evidence="2">
    <location>
        <begin position="91"/>
        <end position="469"/>
    </location>
</feature>
<dbReference type="PROSITE" id="PS51318">
    <property type="entry name" value="TAT"/>
    <property type="match status" value="1"/>
</dbReference>
<dbReference type="InterPro" id="IPR000914">
    <property type="entry name" value="SBP_5_dom"/>
</dbReference>
<proteinExistence type="predicted"/>
<comment type="caution">
    <text evidence="3">The sequence shown here is derived from an EMBL/GenBank/DDBJ whole genome shotgun (WGS) entry which is preliminary data.</text>
</comment>
<dbReference type="PIRSF" id="PIRSF002741">
    <property type="entry name" value="MppA"/>
    <property type="match status" value="1"/>
</dbReference>
<dbReference type="PROSITE" id="PS51257">
    <property type="entry name" value="PROKAR_LIPOPROTEIN"/>
    <property type="match status" value="1"/>
</dbReference>
<feature type="signal peptide" evidence="1">
    <location>
        <begin position="1"/>
        <end position="28"/>
    </location>
</feature>
<dbReference type="AlphaFoldDB" id="A0A8J4E9N6"/>
<dbReference type="GO" id="GO:0042597">
    <property type="term" value="C:periplasmic space"/>
    <property type="evidence" value="ECO:0007669"/>
    <property type="project" value="UniProtKB-ARBA"/>
</dbReference>
<feature type="chain" id="PRO_5035230608" evidence="1">
    <location>
        <begin position="29"/>
        <end position="582"/>
    </location>
</feature>
<evidence type="ECO:0000256" key="1">
    <source>
        <dbReference type="SAM" id="SignalP"/>
    </source>
</evidence>
<keyword evidence="1" id="KW-0732">Signal</keyword>
<evidence type="ECO:0000259" key="2">
    <source>
        <dbReference type="Pfam" id="PF00496"/>
    </source>
</evidence>
<dbReference type="GO" id="GO:1904680">
    <property type="term" value="F:peptide transmembrane transporter activity"/>
    <property type="evidence" value="ECO:0007669"/>
    <property type="project" value="TreeGrafter"/>
</dbReference>
<keyword evidence="4" id="KW-1185">Reference proteome</keyword>
<reference evidence="3" key="1">
    <citation type="submission" date="2021-01" db="EMBL/GenBank/DDBJ databases">
        <title>Whole genome shotgun sequence of Virgisporangium ochraceum NBRC 16418.</title>
        <authorList>
            <person name="Komaki H."/>
            <person name="Tamura T."/>
        </authorList>
    </citation>
    <scope>NUCLEOTIDE SEQUENCE</scope>
    <source>
        <strain evidence="3">NBRC 16418</strain>
    </source>
</reference>
<protein>
    <submittedName>
        <fullName evidence="3">Peptide ABC transporter substrate-binding protein</fullName>
    </submittedName>
</protein>
<dbReference type="GO" id="GO:0043190">
    <property type="term" value="C:ATP-binding cassette (ABC) transporter complex"/>
    <property type="evidence" value="ECO:0007669"/>
    <property type="project" value="InterPro"/>
</dbReference>
<organism evidence="3 4">
    <name type="scientific">Virgisporangium ochraceum</name>
    <dbReference type="NCBI Taxonomy" id="65505"/>
    <lineage>
        <taxon>Bacteria</taxon>
        <taxon>Bacillati</taxon>
        <taxon>Actinomycetota</taxon>
        <taxon>Actinomycetes</taxon>
        <taxon>Micromonosporales</taxon>
        <taxon>Micromonosporaceae</taxon>
        <taxon>Virgisporangium</taxon>
    </lineage>
</organism>
<dbReference type="InterPro" id="IPR030678">
    <property type="entry name" value="Peptide/Ni-bd"/>
</dbReference>
<dbReference type="PANTHER" id="PTHR30290:SF82">
    <property type="entry name" value="ABC-TYPE DIPEPTIDE_OLIGOPEPTIDE TRANSPORT SYSTEM, PERIPLASMIC COMPONENT"/>
    <property type="match status" value="1"/>
</dbReference>
<dbReference type="Proteomes" id="UP000635606">
    <property type="component" value="Unassembled WGS sequence"/>
</dbReference>
<dbReference type="Gene3D" id="3.40.190.10">
    <property type="entry name" value="Periplasmic binding protein-like II"/>
    <property type="match status" value="1"/>
</dbReference>